<name>A0A1L3SXI8_9HYPH</name>
<evidence type="ECO:0000313" key="2">
    <source>
        <dbReference type="Proteomes" id="UP000182840"/>
    </source>
</evidence>
<sequence length="97" mass="10939">MPKKKTEREIVEELQRKADNQRPMRVDFQGQPGPFELPKCGPHVSVGVGAGDTFVLELETAEQSQLIRIPISVEALSGLESMILHMRQNYGLDQKKH</sequence>
<keyword evidence="2" id="KW-1185">Reference proteome</keyword>
<dbReference type="OrthoDB" id="9952473at2"/>
<proteinExistence type="predicted"/>
<dbReference type="KEGG" id="meso:BSQ44_24175"/>
<dbReference type="EMBL" id="CP018171">
    <property type="protein sequence ID" value="APH74118.1"/>
    <property type="molecule type" value="Genomic_DNA"/>
</dbReference>
<dbReference type="Proteomes" id="UP000182840">
    <property type="component" value="Chromosome"/>
</dbReference>
<reference evidence="2" key="1">
    <citation type="submission" date="2016-11" db="EMBL/GenBank/DDBJ databases">
        <title>Mesorhizobium oceanicum sp. nov., isolated from deep seawater in South China Sea.</title>
        <authorList>
            <person name="Fu G.-Y."/>
        </authorList>
    </citation>
    <scope>NUCLEOTIDE SEQUENCE [LARGE SCALE GENOMIC DNA]</scope>
    <source>
        <strain evidence="2">B7</strain>
    </source>
</reference>
<dbReference type="AlphaFoldDB" id="A0A1L3SXI8"/>
<protein>
    <submittedName>
        <fullName evidence="1">Uncharacterized protein</fullName>
    </submittedName>
</protein>
<organism evidence="1 2">
    <name type="scientific">Aquibium oceanicum</name>
    <dbReference type="NCBI Taxonomy" id="1670800"/>
    <lineage>
        <taxon>Bacteria</taxon>
        <taxon>Pseudomonadati</taxon>
        <taxon>Pseudomonadota</taxon>
        <taxon>Alphaproteobacteria</taxon>
        <taxon>Hyphomicrobiales</taxon>
        <taxon>Phyllobacteriaceae</taxon>
        <taxon>Aquibium</taxon>
    </lineage>
</organism>
<accession>A0A1L3SXI8</accession>
<dbReference type="RefSeq" id="WP_072607580.1">
    <property type="nucleotide sequence ID" value="NZ_CP018171.1"/>
</dbReference>
<evidence type="ECO:0000313" key="1">
    <source>
        <dbReference type="EMBL" id="APH74118.1"/>
    </source>
</evidence>
<gene>
    <name evidence="1" type="ORF">BSQ44_24175</name>
</gene>
<dbReference type="STRING" id="1670800.BSQ44_24175"/>